<dbReference type="Proteomes" id="UP000006552">
    <property type="component" value="Chromosome"/>
</dbReference>
<dbReference type="NCBIfam" id="TIGR00412">
    <property type="entry name" value="redox_disulf_2"/>
    <property type="match status" value="1"/>
</dbReference>
<evidence type="ECO:0000256" key="2">
    <source>
        <dbReference type="PIRSR" id="PIRSR037031-51"/>
    </source>
</evidence>
<accession>Q5NYQ5</accession>
<dbReference type="InterPro" id="IPR005243">
    <property type="entry name" value="THIRX-like_proc"/>
</dbReference>
<proteinExistence type="predicted"/>
<evidence type="ECO:0000313" key="5">
    <source>
        <dbReference type="Proteomes" id="UP000006552"/>
    </source>
</evidence>
<evidence type="ECO:0000313" key="4">
    <source>
        <dbReference type="EMBL" id="CAI09809.1"/>
    </source>
</evidence>
<gene>
    <name evidence="4" type="ORF">ebA6442</name>
</gene>
<organism evidence="4 5">
    <name type="scientific">Aromatoleum aromaticum (strain DSM 19018 / LMG 30748 / EbN1)</name>
    <name type="common">Azoarcus sp. (strain EbN1)</name>
    <dbReference type="NCBI Taxonomy" id="76114"/>
    <lineage>
        <taxon>Bacteria</taxon>
        <taxon>Pseudomonadati</taxon>
        <taxon>Pseudomonadota</taxon>
        <taxon>Betaproteobacteria</taxon>
        <taxon>Rhodocyclales</taxon>
        <taxon>Rhodocyclaceae</taxon>
        <taxon>Aromatoleum</taxon>
    </lineage>
</organism>
<name>Q5NYQ5_AROAE</name>
<dbReference type="AlphaFoldDB" id="Q5NYQ5"/>
<dbReference type="STRING" id="76114.ebA6442"/>
<dbReference type="Pfam" id="PF13192">
    <property type="entry name" value="Thioredoxin_3"/>
    <property type="match status" value="1"/>
</dbReference>
<dbReference type="RefSeq" id="WP_011239462.1">
    <property type="nucleotide sequence ID" value="NC_006513.1"/>
</dbReference>
<evidence type="ECO:0000256" key="1">
    <source>
        <dbReference type="PIRSR" id="PIRSR037031-50"/>
    </source>
</evidence>
<feature type="disulfide bond" description="Redox-active" evidence="2">
    <location>
        <begin position="11"/>
        <end position="14"/>
    </location>
</feature>
<dbReference type="OrthoDB" id="9800630at2"/>
<keyword evidence="2" id="KW-0676">Redox-active center</keyword>
<feature type="domain" description="Thioredoxin-like fold" evidence="3">
    <location>
        <begin position="3"/>
        <end position="76"/>
    </location>
</feature>
<dbReference type="PANTHER" id="PTHR36450:SF1">
    <property type="entry name" value="THIOREDOXIN"/>
    <property type="match status" value="1"/>
</dbReference>
<sequence length="80" mass="8420">MLSIKVLGPGCANCRKLEEVAREAVAATGVEAEIAKVTDMQQIIAYDVLKTPGLVINDKLVSSGRIPTPASVAEWIRAAA</sequence>
<dbReference type="KEGG" id="eba:ebA6442"/>
<keyword evidence="5" id="KW-1185">Reference proteome</keyword>
<dbReference type="Gene3D" id="3.40.30.10">
    <property type="entry name" value="Glutaredoxin"/>
    <property type="match status" value="1"/>
</dbReference>
<dbReference type="HOGENOM" id="CLU_090389_18_2_4"/>
<keyword evidence="2" id="KW-1015">Disulfide bond</keyword>
<feature type="active site" description="Nucleophile" evidence="1">
    <location>
        <position position="11"/>
    </location>
</feature>
<reference evidence="4 5" key="1">
    <citation type="journal article" date="2005" name="Arch. Microbiol.">
        <title>The genome sequence of an anaerobic aromatic-degrading denitrifying bacterium, strain EbN1.</title>
        <authorList>
            <person name="Rabus R."/>
            <person name="Kube M."/>
            <person name="Heider J."/>
            <person name="Beck A."/>
            <person name="Heitmann K."/>
            <person name="Widdel F."/>
            <person name="Reinhardt R."/>
        </authorList>
    </citation>
    <scope>NUCLEOTIDE SEQUENCE [LARGE SCALE GENOMIC DNA]</scope>
    <source>
        <strain evidence="4 5">EbN1</strain>
    </source>
</reference>
<protein>
    <recommendedName>
        <fullName evidence="3">Thioredoxin-like fold domain-containing protein</fullName>
    </recommendedName>
</protein>
<dbReference type="EMBL" id="CR555306">
    <property type="protein sequence ID" value="CAI09809.1"/>
    <property type="molecule type" value="Genomic_DNA"/>
</dbReference>
<dbReference type="PANTHER" id="PTHR36450">
    <property type="entry name" value="THIOREDOXIN"/>
    <property type="match status" value="1"/>
</dbReference>
<feature type="active site" description="Nucleophile" evidence="1">
    <location>
        <position position="14"/>
    </location>
</feature>
<dbReference type="InterPro" id="IPR012336">
    <property type="entry name" value="Thioredoxin-like_fold"/>
</dbReference>
<dbReference type="eggNOG" id="COG0526">
    <property type="taxonomic scope" value="Bacteria"/>
</dbReference>
<dbReference type="InterPro" id="IPR036249">
    <property type="entry name" value="Thioredoxin-like_sf"/>
</dbReference>
<dbReference type="PIRSF" id="PIRSF037031">
    <property type="entry name" value="Redox_disulphide_2"/>
    <property type="match status" value="1"/>
</dbReference>
<dbReference type="SUPFAM" id="SSF52833">
    <property type="entry name" value="Thioredoxin-like"/>
    <property type="match status" value="1"/>
</dbReference>
<evidence type="ECO:0000259" key="3">
    <source>
        <dbReference type="Pfam" id="PF13192"/>
    </source>
</evidence>